<protein>
    <submittedName>
        <fullName evidence="2">PIN domain-containing protein</fullName>
    </submittedName>
</protein>
<dbReference type="Proteomes" id="UP001595766">
    <property type="component" value="Unassembled WGS sequence"/>
</dbReference>
<sequence>MKAVLLDSDIILDAMTDRIPFSSDAIAILNLCEKKEVLGFTTPVILSNLYYLLRRLGMSHMNILDHFRNLVTNILFDIVTIDKKSVLDAINSGFSDFEDALQNFSAENHQKISIIITRNTKDYKNSNLAIMSPKEFLSSLK</sequence>
<comment type="caution">
    <text evidence="2">The sequence shown here is derived from an EMBL/GenBank/DDBJ whole genome shotgun (WGS) entry which is preliminary data.</text>
</comment>
<name>A0ABV8EG49_9BACT</name>
<gene>
    <name evidence="2" type="ORF">ACFOUP_02495</name>
</gene>
<dbReference type="InterPro" id="IPR029060">
    <property type="entry name" value="PIN-like_dom_sf"/>
</dbReference>
<proteinExistence type="predicted"/>
<dbReference type="SUPFAM" id="SSF88723">
    <property type="entry name" value="PIN domain-like"/>
    <property type="match status" value="1"/>
</dbReference>
<dbReference type="RefSeq" id="WP_241292122.1">
    <property type="nucleotide sequence ID" value="NZ_JAKZGR010000003.1"/>
</dbReference>
<accession>A0ABV8EG49</accession>
<keyword evidence="3" id="KW-1185">Reference proteome</keyword>
<dbReference type="InterPro" id="IPR002716">
    <property type="entry name" value="PIN_dom"/>
</dbReference>
<dbReference type="EMBL" id="JBHSAV010000003">
    <property type="protein sequence ID" value="MFC3975238.1"/>
    <property type="molecule type" value="Genomic_DNA"/>
</dbReference>
<evidence type="ECO:0000259" key="1">
    <source>
        <dbReference type="Pfam" id="PF13470"/>
    </source>
</evidence>
<evidence type="ECO:0000313" key="3">
    <source>
        <dbReference type="Proteomes" id="UP001595766"/>
    </source>
</evidence>
<feature type="domain" description="PIN" evidence="1">
    <location>
        <begin position="4"/>
        <end position="121"/>
    </location>
</feature>
<dbReference type="Gene3D" id="3.40.50.1010">
    <property type="entry name" value="5'-nuclease"/>
    <property type="match status" value="1"/>
</dbReference>
<evidence type="ECO:0000313" key="2">
    <source>
        <dbReference type="EMBL" id="MFC3975238.1"/>
    </source>
</evidence>
<reference evidence="3" key="1">
    <citation type="journal article" date="2019" name="Int. J. Syst. Evol. Microbiol.">
        <title>The Global Catalogue of Microorganisms (GCM) 10K type strain sequencing project: providing services to taxonomists for standard genome sequencing and annotation.</title>
        <authorList>
            <consortium name="The Broad Institute Genomics Platform"/>
            <consortium name="The Broad Institute Genome Sequencing Center for Infectious Disease"/>
            <person name="Wu L."/>
            <person name="Ma J."/>
        </authorList>
    </citation>
    <scope>NUCLEOTIDE SEQUENCE [LARGE SCALE GENOMIC DNA]</scope>
    <source>
        <strain evidence="3">CECT 8551</strain>
    </source>
</reference>
<organism evidence="2 3">
    <name type="scientific">Belliella kenyensis</name>
    <dbReference type="NCBI Taxonomy" id="1472724"/>
    <lineage>
        <taxon>Bacteria</taxon>
        <taxon>Pseudomonadati</taxon>
        <taxon>Bacteroidota</taxon>
        <taxon>Cytophagia</taxon>
        <taxon>Cytophagales</taxon>
        <taxon>Cyclobacteriaceae</taxon>
        <taxon>Belliella</taxon>
    </lineage>
</organism>
<dbReference type="Pfam" id="PF13470">
    <property type="entry name" value="PIN_3"/>
    <property type="match status" value="1"/>
</dbReference>